<feature type="domain" description="SLH" evidence="3">
    <location>
        <begin position="704"/>
        <end position="763"/>
    </location>
</feature>
<comment type="caution">
    <text evidence="4">The sequence shown here is derived from an EMBL/GenBank/DDBJ whole genome shotgun (WGS) entry which is preliminary data.</text>
</comment>
<dbReference type="PANTHER" id="PTHR43308">
    <property type="entry name" value="OUTER MEMBRANE PROTEIN ALPHA-RELATED"/>
    <property type="match status" value="1"/>
</dbReference>
<keyword evidence="4" id="KW-0418">Kinase</keyword>
<keyword evidence="4" id="KW-0808">Transferase</keyword>
<keyword evidence="2" id="KW-0732">Signal</keyword>
<feature type="chain" id="PRO_5045059650" evidence="2">
    <location>
        <begin position="25"/>
        <end position="763"/>
    </location>
</feature>
<evidence type="ECO:0000313" key="5">
    <source>
        <dbReference type="Proteomes" id="UP001491552"/>
    </source>
</evidence>
<proteinExistence type="predicted"/>
<dbReference type="InterPro" id="IPR001119">
    <property type="entry name" value="SLH_dom"/>
</dbReference>
<keyword evidence="5" id="KW-1185">Reference proteome</keyword>
<organism evidence="4 5">
    <name type="scientific">Faecousia intestinalis</name>
    <dbReference type="NCBI Taxonomy" id="3133167"/>
    <lineage>
        <taxon>Bacteria</taxon>
        <taxon>Bacillati</taxon>
        <taxon>Bacillota</taxon>
        <taxon>Clostridia</taxon>
        <taxon>Eubacteriales</taxon>
        <taxon>Oscillospiraceae</taxon>
        <taxon>Faecousia</taxon>
    </lineage>
</organism>
<dbReference type="RefSeq" id="WP_349136605.1">
    <property type="nucleotide sequence ID" value="NZ_JBBMFF010000248.1"/>
</dbReference>
<feature type="signal peptide" evidence="2">
    <location>
        <begin position="1"/>
        <end position="24"/>
    </location>
</feature>
<dbReference type="Pfam" id="PF00395">
    <property type="entry name" value="SLH"/>
    <property type="match status" value="3"/>
</dbReference>
<sequence>MKRLLLLCLTAAVLVSCLGLSAQAAPTLSWTEFYTMGDAASAHTRIDPIELDGTTTLFLPASVSRKAVPVYFTLSEKNAVVTATGSRGSVALKSGDTLDLTTLCEGTDDTITLRARSGSMQAEKRVTFLRYDNVSTMFLVSDDPVNEGREWVESSEDKSNRAKGSMALLAADGESVYDGKLTQIKGRGNSTWKGAKRPYQIKLDKKTDLLQTGDSADKVKTWVLLANFYDPSAVRNMLALDLGRALQMECNMGYRPVCLFYDGEFRGLYLLTEKVEVNEGRVNVTDLEKANEKANPDVEDLTKLESKTGTTANGATYLYCDGMNDPADITGGYLLEMDFADRAMEEKCYFITARGFYVVVKSPEACSKAEMDYIASWYQDYEDAVFEGGTSSKTGKPFTDYVTVESMVQCYLVNELSKNGDGFNTSAYLYKETGSEPMKMGPLWDYDLGFGNNNYEDLLPQPELLYTVYGSLGRALYALPEFRAEAQRQYTKYITPLADVLAGNADAVSADGSVHSFAWYREQVAAAAGYDELLWKSSHMDVRPGGNGFAENFASLQNFVVKRVQWLDGVIGKWSADHADPLGDYMDVFESDWYYDTITRATALGLLHGKGAGIFDPSGITTRAQTAQVIYNIAAPGSIAYSDVFPDVAEGSWYAPAVLWAQREKIVLGYDDGLFRPDRGVSREDMITLLYRYAGSPKTSGRKLAEFRDNASISDYARQAMEWAVENGLILGYAEDGTIRPQSTTTRAEFATIAVRFYEKTNA</sequence>
<keyword evidence="1" id="KW-0677">Repeat</keyword>
<accession>A0ABV1G905</accession>
<dbReference type="PROSITE" id="PS51272">
    <property type="entry name" value="SLH"/>
    <property type="match status" value="3"/>
</dbReference>
<protein>
    <submittedName>
        <fullName evidence="4">CotH kinase family protein</fullName>
    </submittedName>
</protein>
<dbReference type="GO" id="GO:0016301">
    <property type="term" value="F:kinase activity"/>
    <property type="evidence" value="ECO:0007669"/>
    <property type="project" value="UniProtKB-KW"/>
</dbReference>
<dbReference type="PROSITE" id="PS51257">
    <property type="entry name" value="PROKAR_LIPOPROTEIN"/>
    <property type="match status" value="1"/>
</dbReference>
<evidence type="ECO:0000256" key="2">
    <source>
        <dbReference type="SAM" id="SignalP"/>
    </source>
</evidence>
<evidence type="ECO:0000256" key="1">
    <source>
        <dbReference type="ARBA" id="ARBA00022737"/>
    </source>
</evidence>
<evidence type="ECO:0000313" key="4">
    <source>
        <dbReference type="EMBL" id="MEQ2511902.1"/>
    </source>
</evidence>
<feature type="domain" description="SLH" evidence="3">
    <location>
        <begin position="641"/>
        <end position="703"/>
    </location>
</feature>
<evidence type="ECO:0000259" key="3">
    <source>
        <dbReference type="PROSITE" id="PS51272"/>
    </source>
</evidence>
<dbReference type="Proteomes" id="UP001491552">
    <property type="component" value="Unassembled WGS sequence"/>
</dbReference>
<reference evidence="4 5" key="1">
    <citation type="submission" date="2024-03" db="EMBL/GenBank/DDBJ databases">
        <title>Human intestinal bacterial collection.</title>
        <authorList>
            <person name="Pauvert C."/>
            <person name="Hitch T.C.A."/>
            <person name="Clavel T."/>
        </authorList>
    </citation>
    <scope>NUCLEOTIDE SEQUENCE [LARGE SCALE GENOMIC DNA]</scope>
    <source>
        <strain evidence="4 5">CLA-AA-H192</strain>
    </source>
</reference>
<dbReference type="Pfam" id="PF08757">
    <property type="entry name" value="CotH"/>
    <property type="match status" value="1"/>
</dbReference>
<dbReference type="EMBL" id="JBBMFF010000248">
    <property type="protein sequence ID" value="MEQ2511902.1"/>
    <property type="molecule type" value="Genomic_DNA"/>
</dbReference>
<name>A0ABV1G905_9FIRM</name>
<dbReference type="InterPro" id="IPR014867">
    <property type="entry name" value="Spore_coat_CotH_CotH2/3/7"/>
</dbReference>
<gene>
    <name evidence="4" type="ORF">WMO66_11720</name>
</gene>
<feature type="domain" description="SLH" evidence="3">
    <location>
        <begin position="581"/>
        <end position="640"/>
    </location>
</feature>
<dbReference type="InterPro" id="IPR051465">
    <property type="entry name" value="Cell_Envelope_Struct_Comp"/>
</dbReference>